<dbReference type="Gene3D" id="3.40.1190.20">
    <property type="match status" value="1"/>
</dbReference>
<dbReference type="PANTHER" id="PTHR43085:SF1">
    <property type="entry name" value="PSEUDOURIDINE KINASE-RELATED"/>
    <property type="match status" value="1"/>
</dbReference>
<dbReference type="PROSITE" id="PS00583">
    <property type="entry name" value="PFKB_KINASES_1"/>
    <property type="match status" value="1"/>
</dbReference>
<comment type="caution">
    <text evidence="7">The sequence shown here is derived from an EMBL/GenBank/DDBJ whole genome shotgun (WGS) entry which is preliminary data.</text>
</comment>
<keyword evidence="5" id="KW-0067">ATP-binding</keyword>
<evidence type="ECO:0000313" key="8">
    <source>
        <dbReference type="Proteomes" id="UP000676325"/>
    </source>
</evidence>
<accession>A0A941EEN2</accession>
<feature type="domain" description="Carbohydrate kinase PfkB" evidence="6">
    <location>
        <begin position="2"/>
        <end position="295"/>
    </location>
</feature>
<gene>
    <name evidence="7" type="ORF">KDK95_15200</name>
</gene>
<dbReference type="InterPro" id="IPR029056">
    <property type="entry name" value="Ribokinase-like"/>
</dbReference>
<evidence type="ECO:0000256" key="3">
    <source>
        <dbReference type="ARBA" id="ARBA00022741"/>
    </source>
</evidence>
<keyword evidence="8" id="KW-1185">Reference proteome</keyword>
<dbReference type="AlphaFoldDB" id="A0A941EEN2"/>
<dbReference type="GO" id="GO:0005524">
    <property type="term" value="F:ATP binding"/>
    <property type="evidence" value="ECO:0007669"/>
    <property type="project" value="UniProtKB-KW"/>
</dbReference>
<protein>
    <submittedName>
        <fullName evidence="7">Carbohydrate kinase</fullName>
    </submittedName>
</protein>
<evidence type="ECO:0000313" key="7">
    <source>
        <dbReference type="EMBL" id="MBR7827664.1"/>
    </source>
</evidence>
<comment type="similarity">
    <text evidence="1">Belongs to the carbohydrate kinase PfkB family.</text>
</comment>
<evidence type="ECO:0000256" key="1">
    <source>
        <dbReference type="ARBA" id="ARBA00010688"/>
    </source>
</evidence>
<dbReference type="InterPro" id="IPR050306">
    <property type="entry name" value="PfkB_Carbo_kinase"/>
</dbReference>
<keyword evidence="2" id="KW-0808">Transferase</keyword>
<evidence type="ECO:0000256" key="2">
    <source>
        <dbReference type="ARBA" id="ARBA00022679"/>
    </source>
</evidence>
<reference evidence="7" key="1">
    <citation type="submission" date="2021-04" db="EMBL/GenBank/DDBJ databases">
        <title>Genome based classification of Actinospica acidithermotolerans sp. nov., an actinobacterium isolated from an Indonesian hot spring.</title>
        <authorList>
            <person name="Kusuma A.B."/>
            <person name="Putra K.E."/>
            <person name="Nafisah S."/>
            <person name="Loh J."/>
            <person name="Nouioui I."/>
            <person name="Goodfellow M."/>
        </authorList>
    </citation>
    <scope>NUCLEOTIDE SEQUENCE</scope>
    <source>
        <strain evidence="7">MGRD01-02</strain>
    </source>
</reference>
<sequence>MSVLVVGEVLVDLIWRTDETDRITPYPGGSPANVALGLQRLGVPATLCTCWGDDPAGRLVGAHLERAGLNVQRLRSLSNRTTIALAYVDPVTRGATYEFLPAWDPGPIDIAADVALLHTGSLAGIIGPGADRVQEACRHVRGKAGGTVAIDLNVRPAALPRRDAYRAAADQLVRYAHVVKASDEDLEWLYPGADPVDSARALLTLGPRLAVVTHGPRGATAVTPEHRVEAPSPVVEVVDTIGAGDAFQAALLDALLGYGGESDGRVRIPQEPDELRRLLEHCTIAGALACTRGGAEPPTRTELDQLAKK</sequence>
<dbReference type="EMBL" id="JAGSOH010000039">
    <property type="protein sequence ID" value="MBR7827664.1"/>
    <property type="molecule type" value="Genomic_DNA"/>
</dbReference>
<dbReference type="GO" id="GO:0016301">
    <property type="term" value="F:kinase activity"/>
    <property type="evidence" value="ECO:0007669"/>
    <property type="project" value="UniProtKB-KW"/>
</dbReference>
<evidence type="ECO:0000256" key="4">
    <source>
        <dbReference type="ARBA" id="ARBA00022777"/>
    </source>
</evidence>
<dbReference type="PROSITE" id="PS00584">
    <property type="entry name" value="PFKB_KINASES_2"/>
    <property type="match status" value="1"/>
</dbReference>
<proteinExistence type="inferred from homology"/>
<evidence type="ECO:0000259" key="6">
    <source>
        <dbReference type="Pfam" id="PF00294"/>
    </source>
</evidence>
<dbReference type="PANTHER" id="PTHR43085">
    <property type="entry name" value="HEXOKINASE FAMILY MEMBER"/>
    <property type="match status" value="1"/>
</dbReference>
<keyword evidence="4 7" id="KW-0418">Kinase</keyword>
<dbReference type="RefSeq" id="WP_212518805.1">
    <property type="nucleotide sequence ID" value="NZ_JAGSOH010000039.1"/>
</dbReference>
<dbReference type="SUPFAM" id="SSF53613">
    <property type="entry name" value="Ribokinase-like"/>
    <property type="match status" value="1"/>
</dbReference>
<dbReference type="CDD" id="cd01167">
    <property type="entry name" value="bac_FRK"/>
    <property type="match status" value="1"/>
</dbReference>
<organism evidence="7 8">
    <name type="scientific">Actinospica acidithermotolerans</name>
    <dbReference type="NCBI Taxonomy" id="2828514"/>
    <lineage>
        <taxon>Bacteria</taxon>
        <taxon>Bacillati</taxon>
        <taxon>Actinomycetota</taxon>
        <taxon>Actinomycetes</taxon>
        <taxon>Catenulisporales</taxon>
        <taxon>Actinospicaceae</taxon>
        <taxon>Actinospica</taxon>
    </lineage>
</organism>
<dbReference type="Proteomes" id="UP000676325">
    <property type="component" value="Unassembled WGS sequence"/>
</dbReference>
<keyword evidence="3" id="KW-0547">Nucleotide-binding</keyword>
<dbReference type="InterPro" id="IPR002173">
    <property type="entry name" value="Carboh/pur_kinase_PfkB_CS"/>
</dbReference>
<dbReference type="InterPro" id="IPR011611">
    <property type="entry name" value="PfkB_dom"/>
</dbReference>
<name>A0A941EEN2_9ACTN</name>
<dbReference type="Pfam" id="PF00294">
    <property type="entry name" value="PfkB"/>
    <property type="match status" value="1"/>
</dbReference>
<evidence type="ECO:0000256" key="5">
    <source>
        <dbReference type="ARBA" id="ARBA00022840"/>
    </source>
</evidence>